<dbReference type="Gene3D" id="1.20.120.530">
    <property type="entry name" value="GntR ligand-binding domain-like"/>
    <property type="match status" value="1"/>
</dbReference>
<dbReference type="InterPro" id="IPR008920">
    <property type="entry name" value="TF_FadR/GntR_C"/>
</dbReference>
<keyword evidence="1" id="KW-0805">Transcription regulation</keyword>
<dbReference type="InterPro" id="IPR011711">
    <property type="entry name" value="GntR_C"/>
</dbReference>
<reference evidence="5" key="1">
    <citation type="submission" date="2021-04" db="EMBL/GenBank/DDBJ databases">
        <title>Biosynthetic gene clusters of Dactylosporangioum roseum.</title>
        <authorList>
            <person name="Hartkoorn R.C."/>
            <person name="Beaudoing E."/>
            <person name="Hot D."/>
            <person name="Moureu S."/>
        </authorList>
    </citation>
    <scope>NUCLEOTIDE SEQUENCE</scope>
    <source>
        <strain evidence="5">NRRL B-16295</strain>
    </source>
</reference>
<dbReference type="SUPFAM" id="SSF46785">
    <property type="entry name" value="Winged helix' DNA-binding domain"/>
    <property type="match status" value="1"/>
</dbReference>
<dbReference type="Gene3D" id="1.10.10.10">
    <property type="entry name" value="Winged helix-like DNA-binding domain superfamily/Winged helix DNA-binding domain"/>
    <property type="match status" value="1"/>
</dbReference>
<protein>
    <submittedName>
        <fullName evidence="5">GntR family transcriptional regulator</fullName>
    </submittedName>
</protein>
<dbReference type="EMBL" id="CP073721">
    <property type="protein sequence ID" value="UWZ39204.1"/>
    <property type="molecule type" value="Genomic_DNA"/>
</dbReference>
<name>A0ABY5ZAZ2_9ACTN</name>
<evidence type="ECO:0000259" key="4">
    <source>
        <dbReference type="PROSITE" id="PS50949"/>
    </source>
</evidence>
<feature type="domain" description="HTH gntR-type" evidence="4">
    <location>
        <begin position="1"/>
        <end position="66"/>
    </location>
</feature>
<evidence type="ECO:0000313" key="6">
    <source>
        <dbReference type="Proteomes" id="UP001058271"/>
    </source>
</evidence>
<dbReference type="SMART" id="SM00895">
    <property type="entry name" value="FCD"/>
    <property type="match status" value="1"/>
</dbReference>
<sequence length="211" mass="23379">MVDTAYAHIRDRIITLDLAPGSPLNEEGLMRDAGVGRTPVRNALQRLAMERMVVIHPRRGSFVAEISLSDERWLTELRLPLEGVAARLAATRATDSEREQMRRVCATPLDGRTPHDLLAVDATAHRLIYRSTHNPHLEATLNLHFNLGLRIWHHIHEFIPDLTKHVADELTVLGHVAAGDAAAAQDAAEAHLVPTVSESTWIPHAAKRSPN</sequence>
<proteinExistence type="predicted"/>
<dbReference type="InterPro" id="IPR036390">
    <property type="entry name" value="WH_DNA-bd_sf"/>
</dbReference>
<dbReference type="InterPro" id="IPR036388">
    <property type="entry name" value="WH-like_DNA-bd_sf"/>
</dbReference>
<dbReference type="PANTHER" id="PTHR43537">
    <property type="entry name" value="TRANSCRIPTIONAL REGULATOR, GNTR FAMILY"/>
    <property type="match status" value="1"/>
</dbReference>
<gene>
    <name evidence="5" type="ORF">Drose_13795</name>
</gene>
<organism evidence="5 6">
    <name type="scientific">Dactylosporangium roseum</name>
    <dbReference type="NCBI Taxonomy" id="47989"/>
    <lineage>
        <taxon>Bacteria</taxon>
        <taxon>Bacillati</taxon>
        <taxon>Actinomycetota</taxon>
        <taxon>Actinomycetes</taxon>
        <taxon>Micromonosporales</taxon>
        <taxon>Micromonosporaceae</taxon>
        <taxon>Dactylosporangium</taxon>
    </lineage>
</organism>
<dbReference type="Proteomes" id="UP001058271">
    <property type="component" value="Chromosome"/>
</dbReference>
<keyword evidence="2" id="KW-0238">DNA-binding</keyword>
<keyword evidence="3" id="KW-0804">Transcription</keyword>
<dbReference type="PANTHER" id="PTHR43537:SF5">
    <property type="entry name" value="UXU OPERON TRANSCRIPTIONAL REGULATOR"/>
    <property type="match status" value="1"/>
</dbReference>
<dbReference type="RefSeq" id="WP_260728605.1">
    <property type="nucleotide sequence ID" value="NZ_BAAABS010000015.1"/>
</dbReference>
<evidence type="ECO:0000256" key="3">
    <source>
        <dbReference type="ARBA" id="ARBA00023163"/>
    </source>
</evidence>
<evidence type="ECO:0000313" key="5">
    <source>
        <dbReference type="EMBL" id="UWZ39204.1"/>
    </source>
</evidence>
<dbReference type="CDD" id="cd07377">
    <property type="entry name" value="WHTH_GntR"/>
    <property type="match status" value="1"/>
</dbReference>
<dbReference type="SMART" id="SM00345">
    <property type="entry name" value="HTH_GNTR"/>
    <property type="match status" value="1"/>
</dbReference>
<dbReference type="Pfam" id="PF00392">
    <property type="entry name" value="GntR"/>
    <property type="match status" value="1"/>
</dbReference>
<keyword evidence="6" id="KW-1185">Reference proteome</keyword>
<evidence type="ECO:0000256" key="2">
    <source>
        <dbReference type="ARBA" id="ARBA00023125"/>
    </source>
</evidence>
<dbReference type="PROSITE" id="PS50949">
    <property type="entry name" value="HTH_GNTR"/>
    <property type="match status" value="1"/>
</dbReference>
<dbReference type="Pfam" id="PF07729">
    <property type="entry name" value="FCD"/>
    <property type="match status" value="1"/>
</dbReference>
<dbReference type="SUPFAM" id="SSF48008">
    <property type="entry name" value="GntR ligand-binding domain-like"/>
    <property type="match status" value="1"/>
</dbReference>
<evidence type="ECO:0000256" key="1">
    <source>
        <dbReference type="ARBA" id="ARBA00023015"/>
    </source>
</evidence>
<accession>A0ABY5ZAZ2</accession>
<dbReference type="InterPro" id="IPR000524">
    <property type="entry name" value="Tscrpt_reg_HTH_GntR"/>
</dbReference>